<keyword evidence="2" id="KW-0472">Membrane</keyword>
<accession>A0A2T4Q1V0</accession>
<keyword evidence="2" id="KW-0812">Transmembrane</keyword>
<dbReference type="EMBL" id="PZEV01000009">
    <property type="protein sequence ID" value="PTI51723.1"/>
    <property type="molecule type" value="Genomic_DNA"/>
</dbReference>
<evidence type="ECO:0000313" key="3">
    <source>
        <dbReference type="EMBL" id="PTI51723.1"/>
    </source>
</evidence>
<protein>
    <submittedName>
        <fullName evidence="3">YtxH domain-containing protein</fullName>
    </submittedName>
</protein>
<name>A0A2T4Q1V0_STAWA</name>
<organism evidence="3 4">
    <name type="scientific">Staphylococcus warneri</name>
    <dbReference type="NCBI Taxonomy" id="1292"/>
    <lineage>
        <taxon>Bacteria</taxon>
        <taxon>Bacillati</taxon>
        <taxon>Bacillota</taxon>
        <taxon>Bacilli</taxon>
        <taxon>Bacillales</taxon>
        <taxon>Staphylococcaceae</taxon>
        <taxon>Staphylococcus</taxon>
    </lineage>
</organism>
<dbReference type="AlphaFoldDB" id="A0A2T4Q1V0"/>
<evidence type="ECO:0000256" key="2">
    <source>
        <dbReference type="SAM" id="Phobius"/>
    </source>
</evidence>
<keyword evidence="2" id="KW-1133">Transmembrane helix</keyword>
<gene>
    <name evidence="3" type="ORF">BU085_04120</name>
</gene>
<evidence type="ECO:0000313" key="4">
    <source>
        <dbReference type="Proteomes" id="UP000240717"/>
    </source>
</evidence>
<feature type="region of interest" description="Disordered" evidence="1">
    <location>
        <begin position="97"/>
        <end position="141"/>
    </location>
</feature>
<comment type="caution">
    <text evidence="3">The sequence shown here is derived from an EMBL/GenBank/DDBJ whole genome shotgun (WGS) entry which is preliminary data.</text>
</comment>
<dbReference type="RefSeq" id="WP_002452159.1">
    <property type="nucleotide sequence ID" value="NZ_CP054017.1"/>
</dbReference>
<evidence type="ECO:0000256" key="1">
    <source>
        <dbReference type="SAM" id="MobiDB-lite"/>
    </source>
</evidence>
<feature type="compositionally biased region" description="Basic and acidic residues" evidence="1">
    <location>
        <begin position="97"/>
        <end position="112"/>
    </location>
</feature>
<feature type="transmembrane region" description="Helical" evidence="2">
    <location>
        <begin position="6"/>
        <end position="23"/>
    </location>
</feature>
<dbReference type="Proteomes" id="UP000240717">
    <property type="component" value="Unassembled WGS sequence"/>
</dbReference>
<proteinExistence type="predicted"/>
<reference evidence="3 4" key="1">
    <citation type="journal article" date="2016" name="Front. Microbiol.">
        <title>Comprehensive Phylogenetic Analysis of Bovine Non-aureus Staphylococci Species Based on Whole-Genome Sequencing.</title>
        <authorList>
            <person name="Naushad S."/>
            <person name="Barkema H.W."/>
            <person name="Luby C."/>
            <person name="Condas L.A."/>
            <person name="Nobrega D.B."/>
            <person name="Carson D.A."/>
            <person name="De Buck J."/>
        </authorList>
    </citation>
    <scope>NUCLEOTIDE SEQUENCE [LARGE SCALE GENOMIC DNA]</scope>
    <source>
        <strain evidence="3 4">SNUC 2993</strain>
    </source>
</reference>
<dbReference type="STRING" id="1194526.A284_05020"/>
<sequence>MAKGTNLFRVVLGLGGAAAAVLLSRKESRDKLKDQYNQYKENPESYKANAKDFANQISSKANETIQDVKSNPKGYVERIKNDPKAFFEEEKTRFTNLDENKADDLEEGKFDDEGGATANNNLRVVSEEDLKNNKNALEDKK</sequence>
<feature type="compositionally biased region" description="Basic and acidic residues" evidence="1">
    <location>
        <begin position="125"/>
        <end position="141"/>
    </location>
</feature>